<sequence length="600" mass="67083">MDLSRVRNFSIIAHIDHGKSTLADRLLEVTGTIEKRKMREQVLDSMELERERGITIKMQPVRMDYSLAGEKYVLNLIDTPGHIDFSYEVSRSLKAVEGVLLLVDAAQGIQAQTFTVLNMAQELGLTIIPVLNKIDLPNARVEEVKAEVVNLLNCSPVEVICVSGKTGAGVDQLLETIVRRIPPAKAEFDADASVRALVFDFEYSTHKGVVVYVRVLDGQIKKGDNLSFFASGEKFTVLDLGFFRPGQVSRDCLEAGDIGYLVTGIKKPGEAKVGDTVISPLAPLPPVPGYMTPKPVVWASVYPESQDDFALLKQSLERLHLQDASLSFDEESSGALGRGFRCGFLGMLHLEIITERLKREFGLVLIVTTPSISYRLISKQSGSEMMVYSPHLFPLETKDWQVFETWVAIRIITPANYLSPLVQLLHEHEAEIVAMDNFGHGRTVLNVKMSLRELMRGFFDELKSASSGFASFSYELSSERQAEVARLDVLVNSEIISAFSRIVSGRRVQREAEDMAERLKNLMPKQLITIKIQVQGLGRILAARSISALRKDVTDYLYGGDITRKMKLREKQKKGKKKMQQMGRVNIPQEVFLKMMKNGD</sequence>
<keyword evidence="7 8" id="KW-0472">Membrane</keyword>
<dbReference type="Pfam" id="PF03144">
    <property type="entry name" value="GTP_EFTU_D2"/>
    <property type="match status" value="1"/>
</dbReference>
<dbReference type="CDD" id="cd03699">
    <property type="entry name" value="EF4_II"/>
    <property type="match status" value="1"/>
</dbReference>
<dbReference type="Proteomes" id="UP000176222">
    <property type="component" value="Unassembled WGS sequence"/>
</dbReference>
<dbReference type="Gene3D" id="3.40.50.300">
    <property type="entry name" value="P-loop containing nucleotide triphosphate hydrolases"/>
    <property type="match status" value="1"/>
</dbReference>
<dbReference type="GO" id="GO:0003924">
    <property type="term" value="F:GTPase activity"/>
    <property type="evidence" value="ECO:0007669"/>
    <property type="project" value="UniProtKB-UniRule"/>
</dbReference>
<dbReference type="InterPro" id="IPR041095">
    <property type="entry name" value="EFG_II"/>
</dbReference>
<dbReference type="InterPro" id="IPR013842">
    <property type="entry name" value="LepA_CTD"/>
</dbReference>
<dbReference type="GO" id="GO:0005886">
    <property type="term" value="C:plasma membrane"/>
    <property type="evidence" value="ECO:0007669"/>
    <property type="project" value="UniProtKB-SubCell"/>
</dbReference>
<dbReference type="EC" id="3.6.5.n1" evidence="8"/>
<comment type="subcellular location">
    <subcellularLocation>
        <location evidence="8">Cell membrane</location>
        <topology evidence="8">Peripheral membrane protein</topology>
        <orientation evidence="8">Cytoplasmic side</orientation>
    </subcellularLocation>
</comment>
<dbReference type="Gene3D" id="3.30.70.240">
    <property type="match status" value="1"/>
</dbReference>
<organism evidence="10 11">
    <name type="scientific">Candidatus Vogelbacteria bacterium RIFOXYB1_FULL_42_16</name>
    <dbReference type="NCBI Taxonomy" id="1802436"/>
    <lineage>
        <taxon>Bacteria</taxon>
        <taxon>Candidatus Vogeliibacteriota</taxon>
    </lineage>
</organism>
<proteinExistence type="inferred from homology"/>
<keyword evidence="2 8" id="KW-1003">Cell membrane</keyword>
<dbReference type="FunFam" id="3.40.50.300:FF:000078">
    <property type="entry name" value="Elongation factor 4"/>
    <property type="match status" value="1"/>
</dbReference>
<dbReference type="Gene3D" id="3.30.70.2570">
    <property type="entry name" value="Elongation factor 4, C-terminal domain"/>
    <property type="match status" value="1"/>
</dbReference>
<dbReference type="NCBIfam" id="TIGR00231">
    <property type="entry name" value="small_GTP"/>
    <property type="match status" value="1"/>
</dbReference>
<feature type="binding site" evidence="8">
    <location>
        <begin position="132"/>
        <end position="135"/>
    </location>
    <ligand>
        <name>GTP</name>
        <dbReference type="ChEBI" id="CHEBI:37565"/>
    </ligand>
</feature>
<keyword evidence="10" id="KW-0251">Elongation factor</keyword>
<accession>A0A1G2QDW2</accession>
<dbReference type="InterPro" id="IPR038363">
    <property type="entry name" value="LepA_C_sf"/>
</dbReference>
<dbReference type="GO" id="GO:0003746">
    <property type="term" value="F:translation elongation factor activity"/>
    <property type="evidence" value="ECO:0007669"/>
    <property type="project" value="UniProtKB-UniRule"/>
</dbReference>
<dbReference type="EMBL" id="MHTH01000013">
    <property type="protein sequence ID" value="OHA58151.1"/>
    <property type="molecule type" value="Genomic_DNA"/>
</dbReference>
<comment type="similarity">
    <text evidence="1 8">Belongs to the TRAFAC class translation factor GTPase superfamily. Classic translation factor GTPase family. LepA subfamily.</text>
</comment>
<comment type="caution">
    <text evidence="10">The sequence shown here is derived from an EMBL/GenBank/DDBJ whole genome shotgun (WGS) entry which is preliminary data.</text>
</comment>
<dbReference type="InterPro" id="IPR031157">
    <property type="entry name" value="G_TR_CS"/>
</dbReference>
<dbReference type="InterPro" id="IPR027417">
    <property type="entry name" value="P-loop_NTPase"/>
</dbReference>
<dbReference type="InterPro" id="IPR005225">
    <property type="entry name" value="Small_GTP-bd"/>
</dbReference>
<dbReference type="Pfam" id="PF00009">
    <property type="entry name" value="GTP_EFTU"/>
    <property type="match status" value="1"/>
</dbReference>
<dbReference type="InterPro" id="IPR006297">
    <property type="entry name" value="EF-4"/>
</dbReference>
<evidence type="ECO:0000256" key="3">
    <source>
        <dbReference type="ARBA" id="ARBA00022741"/>
    </source>
</evidence>
<evidence type="ECO:0000313" key="11">
    <source>
        <dbReference type="Proteomes" id="UP000176222"/>
    </source>
</evidence>
<dbReference type="GO" id="GO:0005525">
    <property type="term" value="F:GTP binding"/>
    <property type="evidence" value="ECO:0007669"/>
    <property type="project" value="UniProtKB-UniRule"/>
</dbReference>
<evidence type="ECO:0000256" key="7">
    <source>
        <dbReference type="ARBA" id="ARBA00023136"/>
    </source>
</evidence>
<dbReference type="PROSITE" id="PS51722">
    <property type="entry name" value="G_TR_2"/>
    <property type="match status" value="1"/>
</dbReference>
<keyword evidence="5 8" id="KW-0648">Protein biosynthesis</keyword>
<feature type="binding site" evidence="8">
    <location>
        <begin position="16"/>
        <end position="21"/>
    </location>
    <ligand>
        <name>GTP</name>
        <dbReference type="ChEBI" id="CHEBI:37565"/>
    </ligand>
</feature>
<dbReference type="AlphaFoldDB" id="A0A1G2QDW2"/>
<dbReference type="PRINTS" id="PR00315">
    <property type="entry name" value="ELONGATNFCT"/>
</dbReference>
<dbReference type="PANTHER" id="PTHR43512">
    <property type="entry name" value="TRANSLATION FACTOR GUF1-RELATED"/>
    <property type="match status" value="1"/>
</dbReference>
<dbReference type="SUPFAM" id="SSF54980">
    <property type="entry name" value="EF-G C-terminal domain-like"/>
    <property type="match status" value="2"/>
</dbReference>
<comment type="function">
    <text evidence="8">Required for accurate and efficient protein synthesis under certain stress conditions. May act as a fidelity factor of the translation reaction, by catalyzing a one-codon backward translocation of tRNAs on improperly translocated ribosomes. Back-translocation proceeds from a post-translocation (POST) complex to a pre-translocation (PRE) complex, thus giving elongation factor G a second chance to translocate the tRNAs correctly. Binds to ribosomes in a GTP-dependent manner.</text>
</comment>
<gene>
    <name evidence="8" type="primary">lepA</name>
    <name evidence="10" type="ORF">A2370_00380</name>
</gene>
<name>A0A1G2QDW2_9BACT</name>
<dbReference type="PROSITE" id="PS00301">
    <property type="entry name" value="G_TR_1"/>
    <property type="match status" value="1"/>
</dbReference>
<dbReference type="InterPro" id="IPR000795">
    <property type="entry name" value="T_Tr_GTP-bd_dom"/>
</dbReference>
<evidence type="ECO:0000256" key="8">
    <source>
        <dbReference type="HAMAP-Rule" id="MF_00071"/>
    </source>
</evidence>
<evidence type="ECO:0000256" key="1">
    <source>
        <dbReference type="ARBA" id="ARBA00005454"/>
    </source>
</evidence>
<dbReference type="Pfam" id="PF06421">
    <property type="entry name" value="LepA_C"/>
    <property type="match status" value="1"/>
</dbReference>
<dbReference type="InterPro" id="IPR035647">
    <property type="entry name" value="EFG_III/V"/>
</dbReference>
<dbReference type="FunFam" id="3.30.70.870:FF:000004">
    <property type="entry name" value="Translation factor GUF1, mitochondrial"/>
    <property type="match status" value="1"/>
</dbReference>
<dbReference type="InterPro" id="IPR004161">
    <property type="entry name" value="EFTu-like_2"/>
</dbReference>
<evidence type="ECO:0000256" key="2">
    <source>
        <dbReference type="ARBA" id="ARBA00022475"/>
    </source>
</evidence>
<dbReference type="Pfam" id="PF00679">
    <property type="entry name" value="EFG_C"/>
    <property type="match status" value="1"/>
</dbReference>
<dbReference type="CDD" id="cd01890">
    <property type="entry name" value="LepA"/>
    <property type="match status" value="1"/>
</dbReference>
<dbReference type="GO" id="GO:0045727">
    <property type="term" value="P:positive regulation of translation"/>
    <property type="evidence" value="ECO:0007669"/>
    <property type="project" value="UniProtKB-UniRule"/>
</dbReference>
<evidence type="ECO:0000256" key="5">
    <source>
        <dbReference type="ARBA" id="ARBA00022917"/>
    </source>
</evidence>
<keyword evidence="6 8" id="KW-0342">GTP-binding</keyword>
<dbReference type="STRING" id="1802436.A2370_00380"/>
<keyword evidence="4 8" id="KW-0378">Hydrolase</keyword>
<dbReference type="HAMAP" id="MF_00071">
    <property type="entry name" value="LepA"/>
    <property type="match status" value="1"/>
</dbReference>
<keyword evidence="3 8" id="KW-0547">Nucleotide-binding</keyword>
<dbReference type="FunFam" id="2.40.30.10:FF:000015">
    <property type="entry name" value="Translation factor GUF1, mitochondrial"/>
    <property type="match status" value="1"/>
</dbReference>
<reference evidence="10 11" key="1">
    <citation type="journal article" date="2016" name="Nat. Commun.">
        <title>Thousands of microbial genomes shed light on interconnected biogeochemical processes in an aquifer system.</title>
        <authorList>
            <person name="Anantharaman K."/>
            <person name="Brown C.T."/>
            <person name="Hug L.A."/>
            <person name="Sharon I."/>
            <person name="Castelle C.J."/>
            <person name="Probst A.J."/>
            <person name="Thomas B.C."/>
            <person name="Singh A."/>
            <person name="Wilkins M.J."/>
            <person name="Karaoz U."/>
            <person name="Brodie E.L."/>
            <person name="Williams K.H."/>
            <person name="Hubbard S.S."/>
            <person name="Banfield J.F."/>
        </authorList>
    </citation>
    <scope>NUCLEOTIDE SEQUENCE [LARGE SCALE GENOMIC DNA]</scope>
</reference>
<dbReference type="Gene3D" id="3.30.70.870">
    <property type="entry name" value="Elongation Factor G (Translational Gtpase), domain 3"/>
    <property type="match status" value="1"/>
</dbReference>
<feature type="domain" description="Tr-type G" evidence="9">
    <location>
        <begin position="4"/>
        <end position="185"/>
    </location>
</feature>
<dbReference type="InterPro" id="IPR000640">
    <property type="entry name" value="EFG_V-like"/>
</dbReference>
<protein>
    <recommendedName>
        <fullName evidence="8">Elongation factor 4</fullName>
        <shortName evidence="8">EF-4</shortName>
        <ecNumber evidence="8">3.6.5.n1</ecNumber>
    </recommendedName>
    <alternativeName>
        <fullName evidence="8">Ribosomal back-translocase LepA</fullName>
    </alternativeName>
</protein>
<evidence type="ECO:0000256" key="4">
    <source>
        <dbReference type="ARBA" id="ARBA00022801"/>
    </source>
</evidence>
<dbReference type="GO" id="GO:0043022">
    <property type="term" value="F:ribosome binding"/>
    <property type="evidence" value="ECO:0007669"/>
    <property type="project" value="UniProtKB-UniRule"/>
</dbReference>
<dbReference type="SUPFAM" id="SSF52540">
    <property type="entry name" value="P-loop containing nucleoside triphosphate hydrolases"/>
    <property type="match status" value="1"/>
</dbReference>
<dbReference type="Pfam" id="PF14492">
    <property type="entry name" value="EFG_III"/>
    <property type="match status" value="1"/>
</dbReference>
<evidence type="ECO:0000313" key="10">
    <source>
        <dbReference type="EMBL" id="OHA58151.1"/>
    </source>
</evidence>
<dbReference type="Gene3D" id="2.40.30.10">
    <property type="entry name" value="Translation factors"/>
    <property type="match status" value="1"/>
</dbReference>
<evidence type="ECO:0000256" key="6">
    <source>
        <dbReference type="ARBA" id="ARBA00023134"/>
    </source>
</evidence>
<evidence type="ECO:0000259" key="9">
    <source>
        <dbReference type="PROSITE" id="PS51722"/>
    </source>
</evidence>
<comment type="catalytic activity">
    <reaction evidence="8">
        <text>GTP + H2O = GDP + phosphate + H(+)</text>
        <dbReference type="Rhea" id="RHEA:19669"/>
        <dbReference type="ChEBI" id="CHEBI:15377"/>
        <dbReference type="ChEBI" id="CHEBI:15378"/>
        <dbReference type="ChEBI" id="CHEBI:37565"/>
        <dbReference type="ChEBI" id="CHEBI:43474"/>
        <dbReference type="ChEBI" id="CHEBI:58189"/>
        <dbReference type="EC" id="3.6.5.n1"/>
    </reaction>
</comment>
<dbReference type="PANTHER" id="PTHR43512:SF4">
    <property type="entry name" value="TRANSLATION FACTOR GUF1 HOMOLOG, CHLOROPLASTIC"/>
    <property type="match status" value="1"/>
</dbReference>
<dbReference type="NCBIfam" id="TIGR01393">
    <property type="entry name" value="lepA"/>
    <property type="match status" value="1"/>
</dbReference>